<keyword evidence="6" id="KW-1185">Reference proteome</keyword>
<dbReference type="RefSeq" id="WP_378263403.1">
    <property type="nucleotide sequence ID" value="NZ_JBHUKR010000006.1"/>
</dbReference>
<dbReference type="InterPro" id="IPR041522">
    <property type="entry name" value="CdaR_GGDEF"/>
</dbReference>
<dbReference type="Pfam" id="PF17853">
    <property type="entry name" value="GGDEF_2"/>
    <property type="match status" value="1"/>
</dbReference>
<dbReference type="Pfam" id="PF14361">
    <property type="entry name" value="RsbRD_N"/>
    <property type="match status" value="1"/>
</dbReference>
<evidence type="ECO:0000259" key="4">
    <source>
        <dbReference type="Pfam" id="PF17853"/>
    </source>
</evidence>
<evidence type="ECO:0000313" key="5">
    <source>
        <dbReference type="EMBL" id="MFD2416533.1"/>
    </source>
</evidence>
<dbReference type="Proteomes" id="UP001597417">
    <property type="component" value="Unassembled WGS sequence"/>
</dbReference>
<accession>A0ABW5FNV1</accession>
<feature type="domain" description="PucR C-terminal helix-turn-helix" evidence="2">
    <location>
        <begin position="344"/>
        <end position="398"/>
    </location>
</feature>
<comment type="caution">
    <text evidence="5">The sequence shown here is derived from an EMBL/GenBank/DDBJ whole genome shotgun (WGS) entry which is preliminary data.</text>
</comment>
<dbReference type="Pfam" id="PF13556">
    <property type="entry name" value="HTH_30"/>
    <property type="match status" value="1"/>
</dbReference>
<dbReference type="PANTHER" id="PTHR33744">
    <property type="entry name" value="CARBOHYDRATE DIACID REGULATOR"/>
    <property type="match status" value="1"/>
</dbReference>
<reference evidence="6" key="1">
    <citation type="journal article" date="2019" name="Int. J. Syst. Evol. Microbiol.">
        <title>The Global Catalogue of Microorganisms (GCM) 10K type strain sequencing project: providing services to taxonomists for standard genome sequencing and annotation.</title>
        <authorList>
            <consortium name="The Broad Institute Genomics Platform"/>
            <consortium name="The Broad Institute Genome Sequencing Center for Infectious Disease"/>
            <person name="Wu L."/>
            <person name="Ma J."/>
        </authorList>
    </citation>
    <scope>NUCLEOTIDE SEQUENCE [LARGE SCALE GENOMIC DNA]</scope>
    <source>
        <strain evidence="6">CGMCC 4.7645</strain>
    </source>
</reference>
<evidence type="ECO:0000259" key="3">
    <source>
        <dbReference type="Pfam" id="PF14361"/>
    </source>
</evidence>
<feature type="domain" description="RsbT co-antagonist protein RsbRD N-terminal" evidence="3">
    <location>
        <begin position="22"/>
        <end position="163"/>
    </location>
</feature>
<dbReference type="EMBL" id="JBHUKR010000006">
    <property type="protein sequence ID" value="MFD2416533.1"/>
    <property type="molecule type" value="Genomic_DNA"/>
</dbReference>
<evidence type="ECO:0000256" key="1">
    <source>
        <dbReference type="ARBA" id="ARBA00006754"/>
    </source>
</evidence>
<dbReference type="InterPro" id="IPR025736">
    <property type="entry name" value="PucR_C-HTH_dom"/>
</dbReference>
<sequence length="410" mass="45863">MVVPEVRRALVDALSARVVEIAVEIARLTVDKIETVRAEHIEFERIRQSTLAHNEVLLHLLLHPEDLDSAEPPVGAISTVREVARRGLSLHEIIRSYQLSSARWYRICVETLATLTSDLGVVVSETAALSALTSDYLDRMCERVSEEYEDERKRWLQQEESVRLERVKAVLAGETSENHEDAERGLGYRLRQHHLAVIAWVDAGDRRGDELVRAQRAAMSAASLARSHGRLFAVAWDSRTVWAWVPQPVERLRVADLRQALAEADDGVRLALGNPAAGVAGFVQSHRQAAAAHEVGRISSVETVFPYQDVSALSFLVAQPERAKLWIRETLGPLADGNHRDDVLRDTLRTYLRSHQSATTTSRELNCHKNTVLYRIRVIEQSLGRAIDSDPVNIGLALQADRWLGSSFVP</sequence>
<dbReference type="Gene3D" id="1.10.10.2840">
    <property type="entry name" value="PucR C-terminal helix-turn-helix domain"/>
    <property type="match status" value="1"/>
</dbReference>
<organism evidence="5 6">
    <name type="scientific">Amycolatopsis pigmentata</name>
    <dbReference type="NCBI Taxonomy" id="450801"/>
    <lineage>
        <taxon>Bacteria</taxon>
        <taxon>Bacillati</taxon>
        <taxon>Actinomycetota</taxon>
        <taxon>Actinomycetes</taxon>
        <taxon>Pseudonocardiales</taxon>
        <taxon>Pseudonocardiaceae</taxon>
        <taxon>Amycolatopsis</taxon>
    </lineage>
</organism>
<feature type="domain" description="CdaR GGDEF-like" evidence="4">
    <location>
        <begin position="174"/>
        <end position="295"/>
    </location>
</feature>
<proteinExistence type="inferred from homology"/>
<evidence type="ECO:0000313" key="6">
    <source>
        <dbReference type="Proteomes" id="UP001597417"/>
    </source>
</evidence>
<dbReference type="InterPro" id="IPR051448">
    <property type="entry name" value="CdaR-like_regulators"/>
</dbReference>
<name>A0ABW5FNV1_9PSEU</name>
<evidence type="ECO:0000259" key="2">
    <source>
        <dbReference type="Pfam" id="PF13556"/>
    </source>
</evidence>
<gene>
    <name evidence="5" type="ORF">ACFSXZ_09325</name>
</gene>
<comment type="similarity">
    <text evidence="1">Belongs to the CdaR family.</text>
</comment>
<protein>
    <submittedName>
        <fullName evidence="5">PucR family transcriptional regulator</fullName>
    </submittedName>
</protein>
<dbReference type="InterPro" id="IPR042070">
    <property type="entry name" value="PucR_C-HTH_sf"/>
</dbReference>
<dbReference type="InterPro" id="IPR025751">
    <property type="entry name" value="RsbRD_N_dom"/>
</dbReference>
<dbReference type="PANTHER" id="PTHR33744:SF1">
    <property type="entry name" value="DNA-BINDING TRANSCRIPTIONAL ACTIVATOR ADER"/>
    <property type="match status" value="1"/>
</dbReference>